<protein>
    <submittedName>
        <fullName evidence="2">Uncharacterized protein</fullName>
    </submittedName>
</protein>
<keyword evidence="3" id="KW-1185">Reference proteome</keyword>
<gene>
    <name evidence="2" type="ORF">C7M84_022122</name>
</gene>
<reference evidence="2 3" key="2">
    <citation type="submission" date="2019-01" db="EMBL/GenBank/DDBJ databases">
        <title>The decoding of complex shrimp genome reveals the adaptation for benthos swimmer, frequently molting mechanism and breeding impact on genome.</title>
        <authorList>
            <person name="Sun Y."/>
            <person name="Gao Y."/>
            <person name="Yu Y."/>
        </authorList>
    </citation>
    <scope>NUCLEOTIDE SEQUENCE [LARGE SCALE GENOMIC DNA]</scope>
    <source>
        <tissue evidence="2">Muscle</tissue>
    </source>
</reference>
<evidence type="ECO:0000313" key="2">
    <source>
        <dbReference type="EMBL" id="ROT84701.1"/>
    </source>
</evidence>
<dbReference type="Proteomes" id="UP000283509">
    <property type="component" value="Unassembled WGS sequence"/>
</dbReference>
<feature type="compositionally biased region" description="Pro residues" evidence="1">
    <location>
        <begin position="469"/>
        <end position="478"/>
    </location>
</feature>
<feature type="region of interest" description="Disordered" evidence="1">
    <location>
        <begin position="439"/>
        <end position="509"/>
    </location>
</feature>
<feature type="region of interest" description="Disordered" evidence="1">
    <location>
        <begin position="199"/>
        <end position="332"/>
    </location>
</feature>
<feature type="compositionally biased region" description="Pro residues" evidence="1">
    <location>
        <begin position="208"/>
        <end position="237"/>
    </location>
</feature>
<organism evidence="2 3">
    <name type="scientific">Penaeus vannamei</name>
    <name type="common">Whiteleg shrimp</name>
    <name type="synonym">Litopenaeus vannamei</name>
    <dbReference type="NCBI Taxonomy" id="6689"/>
    <lineage>
        <taxon>Eukaryota</taxon>
        <taxon>Metazoa</taxon>
        <taxon>Ecdysozoa</taxon>
        <taxon>Arthropoda</taxon>
        <taxon>Crustacea</taxon>
        <taxon>Multicrustacea</taxon>
        <taxon>Malacostraca</taxon>
        <taxon>Eumalacostraca</taxon>
        <taxon>Eucarida</taxon>
        <taxon>Decapoda</taxon>
        <taxon>Dendrobranchiata</taxon>
        <taxon>Penaeoidea</taxon>
        <taxon>Penaeidae</taxon>
        <taxon>Penaeus</taxon>
    </lineage>
</organism>
<accession>A0A423U7S9</accession>
<feature type="compositionally biased region" description="Basic and acidic residues" evidence="1">
    <location>
        <begin position="21"/>
        <end position="31"/>
    </location>
</feature>
<comment type="caution">
    <text evidence="2">The sequence shown here is derived from an EMBL/GenBank/DDBJ whole genome shotgun (WGS) entry which is preliminary data.</text>
</comment>
<name>A0A423U7S9_PENVA</name>
<proteinExistence type="predicted"/>
<feature type="compositionally biased region" description="Low complexity" evidence="1">
    <location>
        <begin position="297"/>
        <end position="323"/>
    </location>
</feature>
<feature type="compositionally biased region" description="Low complexity" evidence="1">
    <location>
        <begin position="487"/>
        <end position="509"/>
    </location>
</feature>
<feature type="region of interest" description="Disordered" evidence="1">
    <location>
        <begin position="131"/>
        <end position="170"/>
    </location>
</feature>
<feature type="compositionally biased region" description="Low complexity" evidence="1">
    <location>
        <begin position="439"/>
        <end position="453"/>
    </location>
</feature>
<dbReference type="EMBL" id="QCYY01000509">
    <property type="protein sequence ID" value="ROT84701.1"/>
    <property type="molecule type" value="Genomic_DNA"/>
</dbReference>
<feature type="compositionally biased region" description="Polar residues" evidence="1">
    <location>
        <begin position="1"/>
        <end position="18"/>
    </location>
</feature>
<feature type="region of interest" description="Disordered" evidence="1">
    <location>
        <begin position="1"/>
        <end position="38"/>
    </location>
</feature>
<evidence type="ECO:0000256" key="1">
    <source>
        <dbReference type="SAM" id="MobiDB-lite"/>
    </source>
</evidence>
<sequence>MPSGGSISSHLAPPSTQVFREAGKNQERPSVECDQPPGLDQLLRRDARASLVQTRRGLLVPVRAQGRRTLAVRALAAHTSRDAPTSLVCVPRSSADGSACAGASALSLRVRVPSCRPWRVILRTTFVTSPTCHRSRPRASLNTPEHARPRPDAFPAPAPRRAAPTRLSDTASRMTVAVAASLTDLPLSLALLLGMDDTTDAPMRHPRPPSPPPTVFAPYTPPLSPRPTPRSPRPSPRTSPSQHKVSLRVPSTSSPRVRPPRGVALVGGRVPGPRPHALAQPLRVPRHPRALPPPTATPEATHSGHPHGAASATAADSPFAAAPPTRPAARPPAQGLVLLGRAGRALHAVPRRRAGPVRLAQHHGRHRVPGGLGGGRPAAGMAGLQHAHGLPGPGRLLRRVGVAPQSSVPQEPWPLPPPYELALSPASREVAQGLLLQGASAPGAAARPRAPLSPDRRSADPLPRGDFPPRSPLAPPRVPPRRPPRRATPLAAAGAAAGRAAAAGGPAGA</sequence>
<evidence type="ECO:0000313" key="3">
    <source>
        <dbReference type="Proteomes" id="UP000283509"/>
    </source>
</evidence>
<dbReference type="AlphaFoldDB" id="A0A423U7S9"/>
<reference evidence="2 3" key="1">
    <citation type="submission" date="2018-04" db="EMBL/GenBank/DDBJ databases">
        <authorList>
            <person name="Zhang X."/>
            <person name="Yuan J."/>
            <person name="Li F."/>
            <person name="Xiang J."/>
        </authorList>
    </citation>
    <scope>NUCLEOTIDE SEQUENCE [LARGE SCALE GENOMIC DNA]</scope>
    <source>
        <tissue evidence="2">Muscle</tissue>
    </source>
</reference>
<feature type="compositionally biased region" description="Low complexity" evidence="1">
    <location>
        <begin position="238"/>
        <end position="263"/>
    </location>
</feature>